<evidence type="ECO:0000313" key="2">
    <source>
        <dbReference type="EMBL" id="MDG0812833.1"/>
    </source>
</evidence>
<organism evidence="2 3">
    <name type="scientific">Cohnella rhizosphaerae</name>
    <dbReference type="NCBI Taxonomy" id="1457232"/>
    <lineage>
        <taxon>Bacteria</taxon>
        <taxon>Bacillati</taxon>
        <taxon>Bacillota</taxon>
        <taxon>Bacilli</taxon>
        <taxon>Bacillales</taxon>
        <taxon>Paenibacillaceae</taxon>
        <taxon>Cohnella</taxon>
    </lineage>
</organism>
<sequence length="133" mass="14951">MNFTFRTLEPDDHPIICKFPQNELELFSMFPAGKYPLTPEQIVESVKSRLNPTVVLQDKTVVGYANFYGLEENAKCFLGNVIVNPANRGKGASVALVHEMIRQAKVELKVGRLQLICHNTNITGLLFYKKNGI</sequence>
<name>A0A9X4QVU7_9BACL</name>
<comment type="caution">
    <text evidence="2">The sequence shown here is derived from an EMBL/GenBank/DDBJ whole genome shotgun (WGS) entry which is preliminary data.</text>
</comment>
<dbReference type="EMBL" id="JAPDIA010000008">
    <property type="protein sequence ID" value="MDG0812833.1"/>
    <property type="molecule type" value="Genomic_DNA"/>
</dbReference>
<dbReference type="CDD" id="cd04301">
    <property type="entry name" value="NAT_SF"/>
    <property type="match status" value="1"/>
</dbReference>
<feature type="domain" description="N-acetyltransferase" evidence="1">
    <location>
        <begin position="3"/>
        <end position="133"/>
    </location>
</feature>
<evidence type="ECO:0000313" key="3">
    <source>
        <dbReference type="Proteomes" id="UP001153404"/>
    </source>
</evidence>
<keyword evidence="3" id="KW-1185">Reference proteome</keyword>
<dbReference type="AlphaFoldDB" id="A0A9X4QVU7"/>
<dbReference type="PROSITE" id="PS51186">
    <property type="entry name" value="GNAT"/>
    <property type="match status" value="1"/>
</dbReference>
<dbReference type="Pfam" id="PF00583">
    <property type="entry name" value="Acetyltransf_1"/>
    <property type="match status" value="1"/>
</dbReference>
<accession>A0A9X4QVU7</accession>
<dbReference type="InterPro" id="IPR016181">
    <property type="entry name" value="Acyl_CoA_acyltransferase"/>
</dbReference>
<proteinExistence type="predicted"/>
<protein>
    <submittedName>
        <fullName evidence="2">GNAT family N-acetyltransferase</fullName>
    </submittedName>
</protein>
<gene>
    <name evidence="2" type="ORF">OMP40_28555</name>
</gene>
<evidence type="ECO:0000259" key="1">
    <source>
        <dbReference type="PROSITE" id="PS51186"/>
    </source>
</evidence>
<dbReference type="RefSeq" id="WP_277536392.1">
    <property type="nucleotide sequence ID" value="NZ_JAPDIA010000008.1"/>
</dbReference>
<dbReference type="Gene3D" id="3.40.630.30">
    <property type="match status" value="1"/>
</dbReference>
<dbReference type="SUPFAM" id="SSF55729">
    <property type="entry name" value="Acyl-CoA N-acyltransferases (Nat)"/>
    <property type="match status" value="1"/>
</dbReference>
<reference evidence="2" key="1">
    <citation type="submission" date="2022-10" db="EMBL/GenBank/DDBJ databases">
        <title>Comparative genomic analysis of Cohnella hashimotonis sp. nov., isolated from the International Space Station.</title>
        <authorList>
            <person name="Simpson A."/>
            <person name="Venkateswaran K."/>
        </authorList>
    </citation>
    <scope>NUCLEOTIDE SEQUENCE</scope>
    <source>
        <strain evidence="2">DSM 28161</strain>
    </source>
</reference>
<dbReference type="GO" id="GO:0016747">
    <property type="term" value="F:acyltransferase activity, transferring groups other than amino-acyl groups"/>
    <property type="evidence" value="ECO:0007669"/>
    <property type="project" value="InterPro"/>
</dbReference>
<dbReference type="Proteomes" id="UP001153404">
    <property type="component" value="Unassembled WGS sequence"/>
</dbReference>
<dbReference type="InterPro" id="IPR000182">
    <property type="entry name" value="GNAT_dom"/>
</dbReference>